<dbReference type="SMART" id="SM01080">
    <property type="entry name" value="CHASE2"/>
    <property type="match status" value="1"/>
</dbReference>
<keyword evidence="1 3" id="KW-0812">Transmembrane</keyword>
<protein>
    <submittedName>
        <fullName evidence="3">Adenylate cyclase transmembrane protein</fullName>
        <ecNumber evidence="3">4.6.1.1</ecNumber>
    </submittedName>
</protein>
<dbReference type="EC" id="4.6.1.1" evidence="3"/>
<dbReference type="InterPro" id="IPR007890">
    <property type="entry name" value="CHASE2"/>
</dbReference>
<dbReference type="PROSITE" id="PS50125">
    <property type="entry name" value="GUANYLATE_CYCLASE_2"/>
    <property type="match status" value="1"/>
</dbReference>
<dbReference type="SUPFAM" id="SSF55073">
    <property type="entry name" value="Nucleotide cyclase"/>
    <property type="match status" value="1"/>
</dbReference>
<dbReference type="PANTHER" id="PTHR43081:SF20">
    <property type="entry name" value="TWO-COMPONENT RESPONSE REGULATOR"/>
    <property type="match status" value="1"/>
</dbReference>
<name>A0A090FPN1_MESPL</name>
<dbReference type="InterPro" id="IPR050697">
    <property type="entry name" value="Adenylyl/Guanylyl_Cyclase_3/4"/>
</dbReference>
<dbReference type="Proteomes" id="UP000045285">
    <property type="component" value="Unassembled WGS sequence"/>
</dbReference>
<keyword evidence="4" id="KW-1185">Reference proteome</keyword>
<feature type="transmembrane region" description="Helical" evidence="1">
    <location>
        <begin position="370"/>
        <end position="390"/>
    </location>
</feature>
<feature type="transmembrane region" description="Helical" evidence="1">
    <location>
        <begin position="321"/>
        <end position="339"/>
    </location>
</feature>
<keyword evidence="1" id="KW-1133">Transmembrane helix</keyword>
<dbReference type="Gene3D" id="3.30.70.1230">
    <property type="entry name" value="Nucleotide cyclase"/>
    <property type="match status" value="1"/>
</dbReference>
<dbReference type="AlphaFoldDB" id="A0A090FPN1"/>
<dbReference type="GO" id="GO:0006171">
    <property type="term" value="P:cAMP biosynthetic process"/>
    <property type="evidence" value="ECO:0007669"/>
    <property type="project" value="TreeGrafter"/>
</dbReference>
<dbReference type="Pfam" id="PF00211">
    <property type="entry name" value="Guanylate_cyc"/>
    <property type="match status" value="1"/>
</dbReference>
<dbReference type="PANTHER" id="PTHR43081">
    <property type="entry name" value="ADENYLATE CYCLASE, TERMINAL-DIFFERENTIATION SPECIFIC-RELATED"/>
    <property type="match status" value="1"/>
</dbReference>
<gene>
    <name evidence="3" type="primary">cyaD</name>
    <name evidence="3" type="ORF">MPL3356_340081</name>
</gene>
<dbReference type="SMART" id="SM00044">
    <property type="entry name" value="CYCc"/>
    <property type="match status" value="1"/>
</dbReference>
<keyword evidence="3" id="KW-0456">Lyase</keyword>
<proteinExistence type="predicted"/>
<dbReference type="CDD" id="cd07302">
    <property type="entry name" value="CHD"/>
    <property type="match status" value="1"/>
</dbReference>
<dbReference type="GO" id="GO:0035556">
    <property type="term" value="P:intracellular signal transduction"/>
    <property type="evidence" value="ECO:0007669"/>
    <property type="project" value="InterPro"/>
</dbReference>
<evidence type="ECO:0000256" key="1">
    <source>
        <dbReference type="SAM" id="Phobius"/>
    </source>
</evidence>
<dbReference type="InterPro" id="IPR029787">
    <property type="entry name" value="Nucleotide_cyclase"/>
</dbReference>
<dbReference type="InterPro" id="IPR001054">
    <property type="entry name" value="A/G_cyclase"/>
</dbReference>
<accession>A0A090FPN1</accession>
<dbReference type="Pfam" id="PF05226">
    <property type="entry name" value="CHASE2"/>
    <property type="match status" value="1"/>
</dbReference>
<keyword evidence="1" id="KW-0472">Membrane</keyword>
<reference evidence="4" key="1">
    <citation type="submission" date="2014-08" db="EMBL/GenBank/DDBJ databases">
        <authorList>
            <person name="Moulin L."/>
        </authorList>
    </citation>
    <scope>NUCLEOTIDE SEQUENCE [LARGE SCALE GENOMIC DNA]</scope>
</reference>
<dbReference type="EMBL" id="CCMZ01000028">
    <property type="protein sequence ID" value="CDX20894.1"/>
    <property type="molecule type" value="Genomic_DNA"/>
</dbReference>
<sequence>MRLLREKPILAGVASSALSALSLLSPLTSHLDVQREQFFDTLTQWIAPPRATEISVVDFDLRSFWENANNVWDRLDVASVVAAISESGARAIAIDIIFGKACDPSEKRNNALAQAIASAPVTLGFLIGDSTERRPKQAPPVGVLRPVTIPPLLFIDGAETSCPEFEKRARSVAEAFLVGDKDAHVRRAQAFVVLDDQVYPALGIEAARVAFGTRPPIIGGNPVYVRLGKRRVELDADGSFRFAASSATAIAARTVSATDVLNERIVGKPFVDKIVFLGSSLPQLGGLRSTASMPLEPSVQIHADIANAVITGFIPHRDSTMPIIEAVLTFLAGCLMALIGTRARPIISMVLGLLLIAGIFGAAVVTYAKWALLVDAIGLSLSLIAVFACNSTCQFASTRKAEARARYKLCQYLPKSVVERYINILSDDVIAGDERQITVLFTDIEDFCLLSRNLSSRDIIALLNIYYTEVNGLIASYGGMIDKVVGDSVHAFFNAPEDLPNHVNKAFDCAEAIQALTDEMRKRPNFAKHRFGRTRIGIETGTAVLGEVGGSAKLDYTAHGSVVNLAARLQEANKTLGTAICIGPNAAAQSGRTLQSLDVQQIPGFGKLELFTTQLVAEASVSY</sequence>
<organism evidence="3 4">
    <name type="scientific">Mesorhizobium plurifarium</name>
    <dbReference type="NCBI Taxonomy" id="69974"/>
    <lineage>
        <taxon>Bacteria</taxon>
        <taxon>Pseudomonadati</taxon>
        <taxon>Pseudomonadota</taxon>
        <taxon>Alphaproteobacteria</taxon>
        <taxon>Hyphomicrobiales</taxon>
        <taxon>Phyllobacteriaceae</taxon>
        <taxon>Mesorhizobium</taxon>
    </lineage>
</organism>
<evidence type="ECO:0000313" key="3">
    <source>
        <dbReference type="EMBL" id="CDX20894.1"/>
    </source>
</evidence>
<evidence type="ECO:0000259" key="2">
    <source>
        <dbReference type="PROSITE" id="PS50125"/>
    </source>
</evidence>
<dbReference type="GO" id="GO:0004016">
    <property type="term" value="F:adenylate cyclase activity"/>
    <property type="evidence" value="ECO:0007669"/>
    <property type="project" value="UniProtKB-EC"/>
</dbReference>
<evidence type="ECO:0000313" key="4">
    <source>
        <dbReference type="Proteomes" id="UP000045285"/>
    </source>
</evidence>
<feature type="domain" description="Guanylate cyclase" evidence="2">
    <location>
        <begin position="438"/>
        <end position="570"/>
    </location>
</feature>
<feature type="transmembrane region" description="Helical" evidence="1">
    <location>
        <begin position="346"/>
        <end position="364"/>
    </location>
</feature>